<dbReference type="EMBL" id="CP003167">
    <property type="protein sequence ID" value="AGB01437.1"/>
    <property type="molecule type" value="Genomic_DNA"/>
</dbReference>
<evidence type="ECO:0000256" key="1">
    <source>
        <dbReference type="ARBA" id="ARBA00004651"/>
    </source>
</evidence>
<dbReference type="eggNOG" id="arCOG03633">
    <property type="taxonomic scope" value="Archaea"/>
</dbReference>
<dbReference type="InterPro" id="IPR055997">
    <property type="entry name" value="DUF7575"/>
</dbReference>
<dbReference type="PANTHER" id="PTHR36115">
    <property type="entry name" value="PROLINE-RICH ANTIGEN HOMOLOG-RELATED"/>
    <property type="match status" value="1"/>
</dbReference>
<feature type="transmembrane region" description="Helical" evidence="6">
    <location>
        <begin position="55"/>
        <end position="79"/>
    </location>
</feature>
<dbReference type="RefSeq" id="WP_015284401.1">
    <property type="nucleotide sequence ID" value="NC_019943.1"/>
</dbReference>
<evidence type="ECO:0000313" key="9">
    <source>
        <dbReference type="EMBL" id="AGB01437.1"/>
    </source>
</evidence>
<feature type="transmembrane region" description="Helical" evidence="6">
    <location>
        <begin position="104"/>
        <end position="127"/>
    </location>
</feature>
<dbReference type="AlphaFoldDB" id="L0H9L5"/>
<evidence type="ECO:0000256" key="2">
    <source>
        <dbReference type="ARBA" id="ARBA00022475"/>
    </source>
</evidence>
<evidence type="ECO:0000313" key="10">
    <source>
        <dbReference type="Proteomes" id="UP000010824"/>
    </source>
</evidence>
<reference evidence="9 10" key="2">
    <citation type="journal article" date="2014" name="Genome Announc.">
        <title>Complete Genome Sequence of Methanoregula formicica SMSPT, a Mesophilic Hydrogenotrophic Methanogen Isolated from a Methanogenic Upflow Anaerobic Sludge Blanket Reactor.</title>
        <authorList>
            <person name="Yamamoto K."/>
            <person name="Tamaki H."/>
            <person name="Cadillo-Quiroz H."/>
            <person name="Imachi H."/>
            <person name="Kyrpides N."/>
            <person name="Woyke T."/>
            <person name="Goodwin L."/>
            <person name="Zinder S.H."/>
            <person name="Kamagata Y."/>
            <person name="Liu W.T."/>
        </authorList>
    </citation>
    <scope>NUCLEOTIDE SEQUENCE [LARGE SCALE GENOMIC DNA]</scope>
    <source>
        <strain evidence="10">DSM 22288 / NBRC 105244 / SMSP</strain>
    </source>
</reference>
<keyword evidence="5 6" id="KW-0472">Membrane</keyword>
<dbReference type="GeneID" id="14309036"/>
<evidence type="ECO:0000256" key="5">
    <source>
        <dbReference type="ARBA" id="ARBA00023136"/>
    </source>
</evidence>
<dbReference type="InterPro" id="IPR010432">
    <property type="entry name" value="RDD"/>
</dbReference>
<evidence type="ECO:0000259" key="7">
    <source>
        <dbReference type="Pfam" id="PF06271"/>
    </source>
</evidence>
<evidence type="ECO:0000256" key="6">
    <source>
        <dbReference type="SAM" id="Phobius"/>
    </source>
</evidence>
<dbReference type="KEGG" id="mfo:Metfor_0363"/>
<comment type="subcellular location">
    <subcellularLocation>
        <location evidence="1">Cell membrane</location>
        <topology evidence="1">Multi-pass membrane protein</topology>
    </subcellularLocation>
</comment>
<keyword evidence="4 6" id="KW-1133">Transmembrane helix</keyword>
<reference evidence="10" key="1">
    <citation type="submission" date="2011-12" db="EMBL/GenBank/DDBJ databases">
        <title>Complete sequence of Methanoregula formicicum SMSP.</title>
        <authorList>
            <person name="Lucas S."/>
            <person name="Han J."/>
            <person name="Lapidus A."/>
            <person name="Cheng J.-F."/>
            <person name="Goodwin L."/>
            <person name="Pitluck S."/>
            <person name="Peters L."/>
            <person name="Ovchinnikova G."/>
            <person name="Teshima H."/>
            <person name="Detter J.C."/>
            <person name="Han C."/>
            <person name="Tapia R."/>
            <person name="Land M."/>
            <person name="Hauser L."/>
            <person name="Kyrpides N."/>
            <person name="Ivanova N."/>
            <person name="Pagani I."/>
            <person name="Imachi H."/>
            <person name="Tamaki H."/>
            <person name="Sekiguchi Y."/>
            <person name="Kamagata Y."/>
            <person name="Cadillo-Quiroz H."/>
            <person name="Zinder S."/>
            <person name="Liu W.-T."/>
            <person name="Woyke T."/>
        </authorList>
    </citation>
    <scope>NUCLEOTIDE SEQUENCE [LARGE SCALE GENOMIC DNA]</scope>
    <source>
        <strain evidence="10">DSM 22288 / NBRC 105244 / SMSP</strain>
    </source>
</reference>
<evidence type="ECO:0000259" key="8">
    <source>
        <dbReference type="Pfam" id="PF24460"/>
    </source>
</evidence>
<feature type="transmembrane region" description="Helical" evidence="6">
    <location>
        <begin position="165"/>
        <end position="184"/>
    </location>
</feature>
<organism evidence="9 10">
    <name type="scientific">Methanoregula formicica (strain DSM 22288 / NBRC 105244 / SMSP)</name>
    <dbReference type="NCBI Taxonomy" id="593750"/>
    <lineage>
        <taxon>Archaea</taxon>
        <taxon>Methanobacteriati</taxon>
        <taxon>Methanobacteriota</taxon>
        <taxon>Stenosarchaea group</taxon>
        <taxon>Methanomicrobia</taxon>
        <taxon>Methanomicrobiales</taxon>
        <taxon>Methanoregulaceae</taxon>
        <taxon>Methanoregula</taxon>
    </lineage>
</organism>
<dbReference type="GO" id="GO:0005886">
    <property type="term" value="C:plasma membrane"/>
    <property type="evidence" value="ECO:0007669"/>
    <property type="project" value="UniProtKB-SubCell"/>
</dbReference>
<dbReference type="OrthoDB" id="137883at2157"/>
<keyword evidence="2" id="KW-1003">Cell membrane</keyword>
<feature type="domain" description="DUF7575" evidence="8">
    <location>
        <begin position="3"/>
        <end position="25"/>
    </location>
</feature>
<proteinExistence type="predicted"/>
<dbReference type="Pfam" id="PF24460">
    <property type="entry name" value="DUF7575"/>
    <property type="match status" value="1"/>
</dbReference>
<evidence type="ECO:0000256" key="3">
    <source>
        <dbReference type="ARBA" id="ARBA00022692"/>
    </source>
</evidence>
<sequence>MFCPKCGKETDASGKFCQWCGADIELVPSRPVAAPVPEEDEGPDVGVYAGLGRRLVAFIVDLILILLIDLVVAGALGLFRGFQNLYFYAVQHVPVAELTNEGTMAALFGSIIAAYGITLVVVPWVYYAGFESSRSQATPGKVLMKLVVTDLEGNKPSFARTTLRFFWKYISALLIFIGFIMIAFTRKHQGLHDILSGCLVLLQQESQ</sequence>
<name>L0H9L5_METFS</name>
<feature type="domain" description="RDD" evidence="7">
    <location>
        <begin position="48"/>
        <end position="197"/>
    </location>
</feature>
<dbReference type="HOGENOM" id="CLU_053152_3_1_2"/>
<dbReference type="InterPro" id="IPR051791">
    <property type="entry name" value="Pra-immunoreactive"/>
</dbReference>
<dbReference type="InParanoid" id="L0H9L5"/>
<evidence type="ECO:0000256" key="4">
    <source>
        <dbReference type="ARBA" id="ARBA00022989"/>
    </source>
</evidence>
<keyword evidence="3 6" id="KW-0812">Transmembrane</keyword>
<accession>L0H9L5</accession>
<dbReference type="Proteomes" id="UP000010824">
    <property type="component" value="Chromosome"/>
</dbReference>
<gene>
    <name evidence="9" type="ordered locus">Metfor_0363</name>
</gene>
<keyword evidence="10" id="KW-1185">Reference proteome</keyword>
<dbReference type="STRING" id="593750.Metfor_0363"/>
<dbReference type="Pfam" id="PF06271">
    <property type="entry name" value="RDD"/>
    <property type="match status" value="1"/>
</dbReference>
<protein>
    <submittedName>
        <fullName evidence="9">Putative membrane protein/domain protein</fullName>
    </submittedName>
</protein>